<feature type="compositionally biased region" description="Polar residues" evidence="1">
    <location>
        <begin position="304"/>
        <end position="321"/>
    </location>
</feature>
<feature type="region of interest" description="Disordered" evidence="1">
    <location>
        <begin position="302"/>
        <end position="331"/>
    </location>
</feature>
<sequence>MAAAERRGKAATHADDPWRRRPGRPLPRHLPAPRPGTGRRQLWVAATTPAPAPSGRRRPRARGHGPAAVQLTRGRLLGRVVGPAQGVADVLETVESSEPPGLRYFSGRVPVRRCGDFSAIPVLEDGIAEASQYPVRIPNAVRTRDGKPVLQYADGVPSAAPGPCKTHAILAWLLPSAIPSGVEGLRYPWLAPPRLPLPLLRARARNGERRPCSSRLPRRIEPRRPPMAAARASSGPASPAAAWEPVPPMCDGWCAAVPHLAPRATPWQRAAPPSSSLPPPAGRATLLLPPSLFLLPRDRPNRAEQGSFTGQIRSIPSTISKSPRPRAPPPSQLLARPLLPWHLGPVGWEFHILRPPLPPAL</sequence>
<protein>
    <submittedName>
        <fullName evidence="2">Uncharacterized protein</fullName>
    </submittedName>
</protein>
<feature type="compositionally biased region" description="Basic and acidic residues" evidence="1">
    <location>
        <begin position="1"/>
        <end position="19"/>
    </location>
</feature>
<gene>
    <name evidence="2" type="ORF">C2845_PM03G35350</name>
</gene>
<proteinExistence type="predicted"/>
<feature type="compositionally biased region" description="Low complexity" evidence="1">
    <location>
        <begin position="226"/>
        <end position="240"/>
    </location>
</feature>
<dbReference type="AlphaFoldDB" id="A0A3L6T7B6"/>
<reference evidence="3" key="1">
    <citation type="journal article" date="2019" name="Nat. Commun.">
        <title>The genome of broomcorn millet.</title>
        <authorList>
            <person name="Zou C."/>
            <person name="Miki D."/>
            <person name="Li D."/>
            <person name="Tang Q."/>
            <person name="Xiao L."/>
            <person name="Rajput S."/>
            <person name="Deng P."/>
            <person name="Jia W."/>
            <person name="Huang R."/>
            <person name="Zhang M."/>
            <person name="Sun Y."/>
            <person name="Hu J."/>
            <person name="Fu X."/>
            <person name="Schnable P.S."/>
            <person name="Li F."/>
            <person name="Zhang H."/>
            <person name="Feng B."/>
            <person name="Zhu X."/>
            <person name="Liu R."/>
            <person name="Schnable J.C."/>
            <person name="Zhu J.-K."/>
            <person name="Zhang H."/>
        </authorList>
    </citation>
    <scope>NUCLEOTIDE SEQUENCE [LARGE SCALE GENOMIC DNA]</scope>
</reference>
<evidence type="ECO:0000256" key="1">
    <source>
        <dbReference type="SAM" id="MobiDB-lite"/>
    </source>
</evidence>
<feature type="region of interest" description="Disordered" evidence="1">
    <location>
        <begin position="206"/>
        <end position="240"/>
    </location>
</feature>
<dbReference type="Proteomes" id="UP000275267">
    <property type="component" value="Unassembled WGS sequence"/>
</dbReference>
<feature type="region of interest" description="Disordered" evidence="1">
    <location>
        <begin position="1"/>
        <end position="69"/>
    </location>
</feature>
<evidence type="ECO:0000313" key="3">
    <source>
        <dbReference type="Proteomes" id="UP000275267"/>
    </source>
</evidence>
<keyword evidence="3" id="KW-1185">Reference proteome</keyword>
<organism evidence="2 3">
    <name type="scientific">Panicum miliaceum</name>
    <name type="common">Proso millet</name>
    <name type="synonym">Broomcorn millet</name>
    <dbReference type="NCBI Taxonomy" id="4540"/>
    <lineage>
        <taxon>Eukaryota</taxon>
        <taxon>Viridiplantae</taxon>
        <taxon>Streptophyta</taxon>
        <taxon>Embryophyta</taxon>
        <taxon>Tracheophyta</taxon>
        <taxon>Spermatophyta</taxon>
        <taxon>Magnoliopsida</taxon>
        <taxon>Liliopsida</taxon>
        <taxon>Poales</taxon>
        <taxon>Poaceae</taxon>
        <taxon>PACMAD clade</taxon>
        <taxon>Panicoideae</taxon>
        <taxon>Panicodae</taxon>
        <taxon>Paniceae</taxon>
        <taxon>Panicinae</taxon>
        <taxon>Panicum</taxon>
        <taxon>Panicum sect. Panicum</taxon>
    </lineage>
</organism>
<accession>A0A3L6T7B6</accession>
<comment type="caution">
    <text evidence="2">The sequence shown here is derived from an EMBL/GenBank/DDBJ whole genome shotgun (WGS) entry which is preliminary data.</text>
</comment>
<dbReference type="EMBL" id="PQIB02000002">
    <property type="protein sequence ID" value="RLN34191.1"/>
    <property type="molecule type" value="Genomic_DNA"/>
</dbReference>
<name>A0A3L6T7B6_PANMI</name>
<evidence type="ECO:0000313" key="2">
    <source>
        <dbReference type="EMBL" id="RLN34191.1"/>
    </source>
</evidence>